<dbReference type="InterPro" id="IPR007810">
    <property type="entry name" value="Pep3/Vps18_beta-prop"/>
</dbReference>
<dbReference type="Pfam" id="PF26148">
    <property type="entry name" value="VPS18_RING_C"/>
    <property type="match status" value="1"/>
</dbReference>
<dbReference type="CDD" id="cd16462">
    <property type="entry name" value="RING-H2_Pep3p-like"/>
    <property type="match status" value="1"/>
</dbReference>
<dbReference type="GO" id="GO:0048284">
    <property type="term" value="P:organelle fusion"/>
    <property type="evidence" value="ECO:0007669"/>
    <property type="project" value="TreeGrafter"/>
</dbReference>
<proteinExistence type="inferred from homology"/>
<gene>
    <name evidence="12" type="ORF">Pmani_015089</name>
</gene>
<dbReference type="PANTHER" id="PTHR23323">
    <property type="entry name" value="VACUOLAR PROTEIN SORTING-ASSOCIATED PROTEIN"/>
    <property type="match status" value="1"/>
</dbReference>
<name>A0AAE1UCD5_9EUCA</name>
<evidence type="ECO:0000256" key="5">
    <source>
        <dbReference type="ARBA" id="ARBA00022771"/>
    </source>
</evidence>
<evidence type="ECO:0000256" key="4">
    <source>
        <dbReference type="ARBA" id="ARBA00022723"/>
    </source>
</evidence>
<keyword evidence="6" id="KW-0862">Zinc</keyword>
<keyword evidence="9" id="KW-0175">Coiled coil</keyword>
<reference evidence="12" key="1">
    <citation type="submission" date="2023-11" db="EMBL/GenBank/DDBJ databases">
        <title>Genome assemblies of two species of porcelain crab, Petrolisthes cinctipes and Petrolisthes manimaculis (Anomura: Porcellanidae).</title>
        <authorList>
            <person name="Angst P."/>
        </authorList>
    </citation>
    <scope>NUCLEOTIDE SEQUENCE</scope>
    <source>
        <strain evidence="12">PB745_02</strain>
        <tissue evidence="12">Gill</tissue>
    </source>
</reference>
<dbReference type="Proteomes" id="UP001292094">
    <property type="component" value="Unassembled WGS sequence"/>
</dbReference>
<evidence type="ECO:0000313" key="13">
    <source>
        <dbReference type="Proteomes" id="UP001292094"/>
    </source>
</evidence>
<evidence type="ECO:0000256" key="3">
    <source>
        <dbReference type="ARBA" id="ARBA00017338"/>
    </source>
</evidence>
<dbReference type="PROSITE" id="PS50236">
    <property type="entry name" value="CHCR"/>
    <property type="match status" value="1"/>
</dbReference>
<evidence type="ECO:0000259" key="10">
    <source>
        <dbReference type="Pfam" id="PF05131"/>
    </source>
</evidence>
<dbReference type="PANTHER" id="PTHR23323:SF26">
    <property type="entry name" value="VACUOLAR PROTEIN SORTING-ASSOCIATED PROTEIN 18 HOMOLOG"/>
    <property type="match status" value="1"/>
</dbReference>
<dbReference type="GO" id="GO:0006886">
    <property type="term" value="P:intracellular protein transport"/>
    <property type="evidence" value="ECO:0007669"/>
    <property type="project" value="UniProtKB-UniRule"/>
</dbReference>
<comment type="caution">
    <text evidence="12">The sequence shown here is derived from an EMBL/GenBank/DDBJ whole genome shotgun (WGS) entry which is preliminary data.</text>
</comment>
<dbReference type="GO" id="GO:0007040">
    <property type="term" value="P:lysosome organization"/>
    <property type="evidence" value="ECO:0007669"/>
    <property type="project" value="TreeGrafter"/>
</dbReference>
<dbReference type="Pfam" id="PF05131">
    <property type="entry name" value="Pep3_Vps18"/>
    <property type="match status" value="1"/>
</dbReference>
<feature type="domain" description="Pep3/Vps18 RING C-terminal" evidence="11">
    <location>
        <begin position="863"/>
        <end position="958"/>
    </location>
</feature>
<evidence type="ECO:0000259" key="11">
    <source>
        <dbReference type="Pfam" id="PF26148"/>
    </source>
</evidence>
<evidence type="ECO:0000256" key="1">
    <source>
        <dbReference type="ARBA" id="ARBA00004492"/>
    </source>
</evidence>
<comment type="subcellular location">
    <subcellularLocation>
        <location evidence="1">Late endosome membrane</location>
        <topology evidence="1">Peripheral membrane protein</topology>
        <orientation evidence="1">Cytoplasmic side</orientation>
    </subcellularLocation>
</comment>
<evidence type="ECO:0000256" key="2">
    <source>
        <dbReference type="ARBA" id="ARBA00010454"/>
    </source>
</evidence>
<evidence type="ECO:0000256" key="7">
    <source>
        <dbReference type="ARBA" id="ARBA00023136"/>
    </source>
</evidence>
<evidence type="ECO:0000313" key="12">
    <source>
        <dbReference type="EMBL" id="KAK4313579.1"/>
    </source>
</evidence>
<dbReference type="GO" id="GO:0008270">
    <property type="term" value="F:zinc ion binding"/>
    <property type="evidence" value="ECO:0007669"/>
    <property type="project" value="UniProtKB-KW"/>
</dbReference>
<keyword evidence="5" id="KW-0863">Zinc-finger</keyword>
<dbReference type="GO" id="GO:0030897">
    <property type="term" value="C:HOPS complex"/>
    <property type="evidence" value="ECO:0007669"/>
    <property type="project" value="TreeGrafter"/>
</dbReference>
<keyword evidence="4" id="KW-0479">Metal-binding</keyword>
<comment type="similarity">
    <text evidence="2">Belongs to the VPS18 family.</text>
</comment>
<dbReference type="GO" id="GO:0006904">
    <property type="term" value="P:vesicle docking involved in exocytosis"/>
    <property type="evidence" value="ECO:0007669"/>
    <property type="project" value="TreeGrafter"/>
</dbReference>
<sequence>MATVFDQYDSMQQGGVGTGAGGGLRQSVLGTTAFKNQKLEEEAAIFLMDRRVNVSLPHPVTHLVVSNNHLVYAMANKKLIRINLRTPGGTGNLEDQEVDVSKFAVQAKIHGLFLDPTGHHLLISIVSRDGTTPVDTLYLPFRSSKPKSTTKLKGHLVTAVGWNTRNQMDSQTGPILVGSAKGLILETELTSDERIFQSSHEEYCKQVFDIGKDGPVAVTAVEVRSCPSDEQKIFVLCTTSDKFYQFSGRVKSLEERPMFMSVFSNYLGLPPRFVELASKWKNSWLQLYQPPNSQSPKHFAWLSNQGVYTGDIDWKGVSDDLTINRKLHSIPEGFEDNDVPCGMIVCEFHVFIVWPDKIRGLCILNNQVVFEGTIPDECGKLIGISKDPKMGTIWVYAERGVLKYRVDREGRNVWQIYLDQGNYELAKRHCNSDPNLLSVVLLREAQDLFEKKEYLESAKLFAKTIASFEEISLKFVDVEQEEALNIFLHEKLDSLKVSEQTQVTIVVMWLLELYLKHLGNLRDAGRHTSPQYIEYNEQLKIFLQDPKVRSCITNNASAVYELLSSHDDQDNYVSVSLMLKDYDRVLRHLMRHGRHIEALDVMSVRGSEQLFYQHFPALLQAVPSPAIDALIAQGRRIDPIRLLPCLIHCHTTQGKGADIMKYLEYCVDKLKATDEVLHNFLITLYAVEAPEKLLPYLKLQDDDSQSVHYDVKFALRECMSVGEDRACVHILTTMGLYQQAVELALKIDTALAKATANRPKYDQELRKKLWLMIAAHVVQEQQDVARAMEVLRECDLIKIEDILPFFPDFVTIDQFKDAICSSLQEYNQHIEDLKQEMDDASKAADSIRKDIQKFKQKFSYVHAQDRCCKCDYPLLTRPFYLFPCSHKFHQDCLSDSVSDYLSDVKRKKLSELKGKLIAISNDESGTASVGQWGDREQIRAEIDSIVAGECLYCGDLIVANIDTPFISNRDWELTMAEWE</sequence>
<dbReference type="GO" id="GO:0030674">
    <property type="term" value="F:protein-macromolecule adaptor activity"/>
    <property type="evidence" value="ECO:0007669"/>
    <property type="project" value="TreeGrafter"/>
</dbReference>
<organism evidence="12 13">
    <name type="scientific">Petrolisthes manimaculis</name>
    <dbReference type="NCBI Taxonomy" id="1843537"/>
    <lineage>
        <taxon>Eukaryota</taxon>
        <taxon>Metazoa</taxon>
        <taxon>Ecdysozoa</taxon>
        <taxon>Arthropoda</taxon>
        <taxon>Crustacea</taxon>
        <taxon>Multicrustacea</taxon>
        <taxon>Malacostraca</taxon>
        <taxon>Eumalacostraca</taxon>
        <taxon>Eucarida</taxon>
        <taxon>Decapoda</taxon>
        <taxon>Pleocyemata</taxon>
        <taxon>Anomura</taxon>
        <taxon>Galatheoidea</taxon>
        <taxon>Porcellanidae</taxon>
        <taxon>Petrolisthes</taxon>
    </lineage>
</organism>
<dbReference type="InterPro" id="IPR000547">
    <property type="entry name" value="Clathrin_H-chain/VPS_repeat"/>
</dbReference>
<keyword evidence="13" id="KW-1185">Reference proteome</keyword>
<protein>
    <recommendedName>
        <fullName evidence="3">Vacuolar protein sorting-associated protein 18 homolog</fullName>
    </recommendedName>
</protein>
<dbReference type="EMBL" id="JAWZYT010001286">
    <property type="protein sequence ID" value="KAK4313579.1"/>
    <property type="molecule type" value="Genomic_DNA"/>
</dbReference>
<keyword evidence="7" id="KW-0472">Membrane</keyword>
<dbReference type="GO" id="GO:0007032">
    <property type="term" value="P:endosome organization"/>
    <property type="evidence" value="ECO:0007669"/>
    <property type="project" value="TreeGrafter"/>
</dbReference>
<feature type="domain" description="Pep3/Vps18 beta-propeller" evidence="10">
    <location>
        <begin position="50"/>
        <end position="405"/>
    </location>
</feature>
<dbReference type="InterPro" id="IPR058919">
    <property type="entry name" value="Pep3/Vps18_RING_C"/>
</dbReference>
<dbReference type="AlphaFoldDB" id="A0AAE1UCD5"/>
<evidence type="ECO:0000256" key="9">
    <source>
        <dbReference type="SAM" id="Coils"/>
    </source>
</evidence>
<feature type="repeat" description="CHCR" evidence="8">
    <location>
        <begin position="630"/>
        <end position="786"/>
    </location>
</feature>
<feature type="coiled-coil region" evidence="9">
    <location>
        <begin position="816"/>
        <end position="857"/>
    </location>
</feature>
<dbReference type="GO" id="GO:0031902">
    <property type="term" value="C:late endosome membrane"/>
    <property type="evidence" value="ECO:0007669"/>
    <property type="project" value="UniProtKB-SubCell"/>
</dbReference>
<dbReference type="GO" id="GO:0008333">
    <property type="term" value="P:endosome to lysosome transport"/>
    <property type="evidence" value="ECO:0007669"/>
    <property type="project" value="TreeGrafter"/>
</dbReference>
<evidence type="ECO:0000256" key="8">
    <source>
        <dbReference type="PROSITE-ProRule" id="PRU01006"/>
    </source>
</evidence>
<accession>A0AAE1UCD5</accession>
<evidence type="ECO:0000256" key="6">
    <source>
        <dbReference type="ARBA" id="ARBA00022833"/>
    </source>
</evidence>